<evidence type="ECO:0000259" key="5">
    <source>
        <dbReference type="Pfam" id="PF25106"/>
    </source>
</evidence>
<dbReference type="Pfam" id="PF25106">
    <property type="entry name" value="VWA_4"/>
    <property type="match status" value="1"/>
</dbReference>
<reference evidence="6 7" key="1">
    <citation type="submission" date="2023-04" db="EMBL/GenBank/DDBJ databases">
        <title>Spirochaete genome identified in red abalone sample constitutes a novel genus.</title>
        <authorList>
            <person name="Sharma S.P."/>
            <person name="Purcell C.M."/>
            <person name="Hyde J.R."/>
            <person name="Severin A.J."/>
        </authorList>
    </citation>
    <scope>NUCLEOTIDE SEQUENCE [LARGE SCALE GENOMIC DNA]</scope>
    <source>
        <strain evidence="6 7">SP-2023</strain>
    </source>
</reference>
<dbReference type="SUPFAM" id="SSF53300">
    <property type="entry name" value="vWA-like"/>
    <property type="match status" value="1"/>
</dbReference>
<dbReference type="RefSeq" id="WP_326927917.1">
    <property type="nucleotide sequence ID" value="NZ_CP123443.1"/>
</dbReference>
<evidence type="ECO:0000313" key="7">
    <source>
        <dbReference type="Proteomes" id="UP001228690"/>
    </source>
</evidence>
<feature type="domain" description="Hemicentin-1-like von Willebrand factor A" evidence="5">
    <location>
        <begin position="308"/>
        <end position="435"/>
    </location>
</feature>
<dbReference type="InterPro" id="IPR036465">
    <property type="entry name" value="vWFA_dom_sf"/>
</dbReference>
<feature type="transmembrane region" description="Helical" evidence="4">
    <location>
        <begin position="59"/>
        <end position="83"/>
    </location>
</feature>
<dbReference type="PANTHER" id="PTHR47763">
    <property type="entry name" value="ALPHA-PROTEIN KINASE VWKA"/>
    <property type="match status" value="1"/>
</dbReference>
<gene>
    <name evidence="6" type="ORF">P0082_02385</name>
</gene>
<evidence type="ECO:0000256" key="2">
    <source>
        <dbReference type="ARBA" id="ARBA00022525"/>
    </source>
</evidence>
<dbReference type="Gene3D" id="3.40.50.410">
    <property type="entry name" value="von Willebrand factor, type A domain"/>
    <property type="match status" value="1"/>
</dbReference>
<protein>
    <submittedName>
        <fullName evidence="6">VWA domain-containing protein</fullName>
    </submittedName>
</protein>
<dbReference type="InterPro" id="IPR052969">
    <property type="entry name" value="Thr-specific_kinase-like"/>
</dbReference>
<keyword evidence="4" id="KW-0812">Transmembrane</keyword>
<sequence>MKQRNRPVGGRPNYWKATTVCPVLGARWSLCQGQAASQRLCRFGAGSGTVRRKAVISSLLSGLSLLLLSGFLLNFLFGFSLGFSGTVLVVPTLSAQDNIRLRPGELYIEYKPGEDGFHLWVENKREIGSILITDHTDDPAKKQHVYALRAPSYNIYNGDEKRMLNGKFLPNSLHSLIDSTPESNPYFPRGAFHTFIPFTVDYGYPWSRNGSKTVGKGSWLNIRTFSKAYADYSGAFQDNPFVLSMPGIPEKEDTEPVAVQPSVAKEDIISEPVLTKKRNPPSTPAITSVLNNIDRKIDDLSLNTIDIALVLDTTISMRDNVKFLRTELIPLVEEKIAKFDSFRIGIVLYRDYGEEYLVKPFDFNDDLKRVQEVLDGITVHGGGDKPEAVYEGIYAALTDLKWHSTKRLVIQVGDAPPHPRPKGKVTETMILTKSREMLVQLQQINLNDVESQHDDKSLAQDRTKLAVNSSVTVPERDEFQPF</sequence>
<organism evidence="6 7">
    <name type="scientific">Candidatus Haliotispira prima</name>
    <dbReference type="NCBI Taxonomy" id="3034016"/>
    <lineage>
        <taxon>Bacteria</taxon>
        <taxon>Pseudomonadati</taxon>
        <taxon>Spirochaetota</taxon>
        <taxon>Spirochaetia</taxon>
        <taxon>Spirochaetales</taxon>
        <taxon>Spirochaetaceae</taxon>
        <taxon>Candidatus Haliotispira</taxon>
    </lineage>
</organism>
<dbReference type="InterPro" id="IPR056861">
    <property type="entry name" value="HMCN1-like_VWA"/>
</dbReference>
<proteinExistence type="predicted"/>
<evidence type="ECO:0000256" key="1">
    <source>
        <dbReference type="ARBA" id="ARBA00004613"/>
    </source>
</evidence>
<keyword evidence="2" id="KW-0964">Secreted</keyword>
<dbReference type="EMBL" id="CP123443">
    <property type="protein sequence ID" value="WGK69731.1"/>
    <property type="molecule type" value="Genomic_DNA"/>
</dbReference>
<keyword evidence="7" id="KW-1185">Reference proteome</keyword>
<accession>A0ABY8MIT3</accession>
<dbReference type="CDD" id="cd00198">
    <property type="entry name" value="vWFA"/>
    <property type="match status" value="1"/>
</dbReference>
<evidence type="ECO:0000256" key="3">
    <source>
        <dbReference type="ARBA" id="ARBA00022729"/>
    </source>
</evidence>
<comment type="subcellular location">
    <subcellularLocation>
        <location evidence="1">Secreted</location>
    </subcellularLocation>
</comment>
<evidence type="ECO:0000313" key="6">
    <source>
        <dbReference type="EMBL" id="WGK69731.1"/>
    </source>
</evidence>
<keyword evidence="4" id="KW-1133">Transmembrane helix</keyword>
<keyword evidence="3" id="KW-0732">Signal</keyword>
<evidence type="ECO:0000256" key="4">
    <source>
        <dbReference type="SAM" id="Phobius"/>
    </source>
</evidence>
<name>A0ABY8MIT3_9SPIO</name>
<keyword evidence="4" id="KW-0472">Membrane</keyword>
<dbReference type="Proteomes" id="UP001228690">
    <property type="component" value="Chromosome"/>
</dbReference>